<dbReference type="EMBL" id="QREG01000002">
    <property type="protein sequence ID" value="REE02149.1"/>
    <property type="molecule type" value="Genomic_DNA"/>
</dbReference>
<comment type="caution">
    <text evidence="1">The sequence shown here is derived from an EMBL/GenBank/DDBJ whole genome shotgun (WGS) entry which is preliminary data.</text>
</comment>
<dbReference type="Proteomes" id="UP000256779">
    <property type="component" value="Unassembled WGS sequence"/>
</dbReference>
<organism evidence="1 2">
    <name type="scientific">Marinoscillum furvescens DSM 4134</name>
    <dbReference type="NCBI Taxonomy" id="1122208"/>
    <lineage>
        <taxon>Bacteria</taxon>
        <taxon>Pseudomonadati</taxon>
        <taxon>Bacteroidota</taxon>
        <taxon>Cytophagia</taxon>
        <taxon>Cytophagales</taxon>
        <taxon>Reichenbachiellaceae</taxon>
        <taxon>Marinoscillum</taxon>
    </lineage>
</organism>
<dbReference type="SUPFAM" id="SSF53623">
    <property type="entry name" value="MurD-like peptide ligases, catalytic domain"/>
    <property type="match status" value="1"/>
</dbReference>
<proteinExistence type="predicted"/>
<dbReference type="RefSeq" id="WP_115866682.1">
    <property type="nucleotide sequence ID" value="NZ_QREG01000002.1"/>
</dbReference>
<dbReference type="InterPro" id="IPR036565">
    <property type="entry name" value="Mur-like_cat_sf"/>
</dbReference>
<dbReference type="AlphaFoldDB" id="A0A3D9L719"/>
<protein>
    <submittedName>
        <fullName evidence="1">Uncharacterized protein</fullName>
    </submittedName>
</protein>
<keyword evidence="2" id="KW-1185">Reference proteome</keyword>
<dbReference type="OrthoDB" id="9804126at2"/>
<dbReference type="Gene3D" id="3.40.1190.10">
    <property type="entry name" value="Mur-like, catalytic domain"/>
    <property type="match status" value="1"/>
</dbReference>
<accession>A0A3D9L719</accession>
<evidence type="ECO:0000313" key="1">
    <source>
        <dbReference type="EMBL" id="REE02149.1"/>
    </source>
</evidence>
<sequence>MQINTDLIKHKQRIYIGGTNGVDEIFELVKFVLDHVNKPADFFTVGADNTLTDAPVVFIKGGDELDGDDAIFHQLDIHILLLHRIKDKLPKGYDTIDAYVAQYEKLADSLPKAGTFIFNVDDNMATLIGKKEREDVKNIEYSALPSTKTSSGFTFNIGSGAVAVSTSDEKFPKYLAGVQAVLKRIGISDAQILSALKDY</sequence>
<dbReference type="GO" id="GO:0005524">
    <property type="term" value="F:ATP binding"/>
    <property type="evidence" value="ECO:0007669"/>
    <property type="project" value="InterPro"/>
</dbReference>
<evidence type="ECO:0000313" key="2">
    <source>
        <dbReference type="Proteomes" id="UP000256779"/>
    </source>
</evidence>
<name>A0A3D9L719_MARFU</name>
<gene>
    <name evidence="1" type="ORF">C7460_102173</name>
</gene>
<reference evidence="1 2" key="1">
    <citation type="submission" date="2018-07" db="EMBL/GenBank/DDBJ databases">
        <title>Genomic Encyclopedia of Type Strains, Phase IV (KMG-IV): sequencing the most valuable type-strain genomes for metagenomic binning, comparative biology and taxonomic classification.</title>
        <authorList>
            <person name="Goeker M."/>
        </authorList>
    </citation>
    <scope>NUCLEOTIDE SEQUENCE [LARGE SCALE GENOMIC DNA]</scope>
    <source>
        <strain evidence="1 2">DSM 4134</strain>
    </source>
</reference>